<evidence type="ECO:0000313" key="3">
    <source>
        <dbReference type="EMBL" id="KAF2017107.1"/>
    </source>
</evidence>
<dbReference type="AlphaFoldDB" id="A0A6A5XW93"/>
<feature type="region of interest" description="Disordered" evidence="2">
    <location>
        <begin position="1"/>
        <end position="133"/>
    </location>
</feature>
<accession>A0A6A5XW93</accession>
<dbReference type="InterPro" id="IPR017956">
    <property type="entry name" value="AT_hook_DNA-bd_motif"/>
</dbReference>
<gene>
    <name evidence="3" type="ORF">BU24DRAFT_440196</name>
</gene>
<dbReference type="InterPro" id="IPR025212">
    <property type="entry name" value="CAD_CENP-Q"/>
</dbReference>
<dbReference type="Proteomes" id="UP000799778">
    <property type="component" value="Unassembled WGS sequence"/>
</dbReference>
<evidence type="ECO:0000313" key="4">
    <source>
        <dbReference type="Proteomes" id="UP000799778"/>
    </source>
</evidence>
<feature type="coiled-coil region" evidence="1">
    <location>
        <begin position="247"/>
        <end position="288"/>
    </location>
</feature>
<dbReference type="OrthoDB" id="2420947at2759"/>
<dbReference type="EMBL" id="ML978068">
    <property type="protein sequence ID" value="KAF2017107.1"/>
    <property type="molecule type" value="Genomic_DNA"/>
</dbReference>
<evidence type="ECO:0000256" key="2">
    <source>
        <dbReference type="SAM" id="MobiDB-lite"/>
    </source>
</evidence>
<name>A0A6A5XW93_9PLEO</name>
<feature type="compositionally biased region" description="Basic residues" evidence="2">
    <location>
        <begin position="53"/>
        <end position="70"/>
    </location>
</feature>
<proteinExistence type="predicted"/>
<dbReference type="GO" id="GO:0003677">
    <property type="term" value="F:DNA binding"/>
    <property type="evidence" value="ECO:0007669"/>
    <property type="project" value="InterPro"/>
</dbReference>
<dbReference type="GeneID" id="54287754"/>
<dbReference type="Pfam" id="PF13094">
    <property type="entry name" value="CENP-Q"/>
    <property type="match status" value="1"/>
</dbReference>
<dbReference type="PRINTS" id="PR00929">
    <property type="entry name" value="ATHOOK"/>
</dbReference>
<keyword evidence="1" id="KW-0175">Coiled coil</keyword>
<evidence type="ECO:0000256" key="1">
    <source>
        <dbReference type="SAM" id="Coils"/>
    </source>
</evidence>
<reference evidence="3" key="1">
    <citation type="journal article" date="2020" name="Stud. Mycol.">
        <title>101 Dothideomycetes genomes: a test case for predicting lifestyles and emergence of pathogens.</title>
        <authorList>
            <person name="Haridas S."/>
            <person name="Albert R."/>
            <person name="Binder M."/>
            <person name="Bloem J."/>
            <person name="Labutti K."/>
            <person name="Salamov A."/>
            <person name="Andreopoulos B."/>
            <person name="Baker S."/>
            <person name="Barry K."/>
            <person name="Bills G."/>
            <person name="Bluhm B."/>
            <person name="Cannon C."/>
            <person name="Castanera R."/>
            <person name="Culley D."/>
            <person name="Daum C."/>
            <person name="Ezra D."/>
            <person name="Gonzalez J."/>
            <person name="Henrissat B."/>
            <person name="Kuo A."/>
            <person name="Liang C."/>
            <person name="Lipzen A."/>
            <person name="Lutzoni F."/>
            <person name="Magnuson J."/>
            <person name="Mondo S."/>
            <person name="Nolan M."/>
            <person name="Ohm R."/>
            <person name="Pangilinan J."/>
            <person name="Park H.-J."/>
            <person name="Ramirez L."/>
            <person name="Alfaro M."/>
            <person name="Sun H."/>
            <person name="Tritt A."/>
            <person name="Yoshinaga Y."/>
            <person name="Zwiers L.-H."/>
            <person name="Turgeon B."/>
            <person name="Goodwin S."/>
            <person name="Spatafora J."/>
            <person name="Crous P."/>
            <person name="Grigoriev I."/>
        </authorList>
    </citation>
    <scope>NUCLEOTIDE SEQUENCE</scope>
    <source>
        <strain evidence="3">CBS 175.79</strain>
    </source>
</reference>
<dbReference type="RefSeq" id="XP_033385446.1">
    <property type="nucleotide sequence ID" value="XM_033530357.1"/>
</dbReference>
<protein>
    <submittedName>
        <fullName evidence="3">Uncharacterized protein</fullName>
    </submittedName>
</protein>
<organism evidence="3 4">
    <name type="scientific">Aaosphaeria arxii CBS 175.79</name>
    <dbReference type="NCBI Taxonomy" id="1450172"/>
    <lineage>
        <taxon>Eukaryota</taxon>
        <taxon>Fungi</taxon>
        <taxon>Dikarya</taxon>
        <taxon>Ascomycota</taxon>
        <taxon>Pezizomycotina</taxon>
        <taxon>Dothideomycetes</taxon>
        <taxon>Pleosporomycetidae</taxon>
        <taxon>Pleosporales</taxon>
        <taxon>Pleosporales incertae sedis</taxon>
        <taxon>Aaosphaeria</taxon>
    </lineage>
</organism>
<keyword evidence="4" id="KW-1185">Reference proteome</keyword>
<sequence length="369" mass="42104">MLDFPRGKHVRDSTRYPTTTDVMAPARPSGIAKRGRGRPRKDDVNKPSQSRTSKTKPHPQPRKATKRRSSQRISSIATPKSLRNETTEGRGRKRKAQATDEDEIDEVAPGNSSSRGRKRKAKDTDIDELEQATAETGTTRKYVQLAPTTKRIRQEVLQTWPEISSHVLEQIGFVLRRAKDEVVYTRRDPRRADEAQDVLGVTIRQLERSLATMKIPPQTKALHFNLDRLTESNEHVYREVTMARHSKQLLGEQVDIAQKKLEAEQESVNRLEKNAQQWRNRWRTQEKKQLHPLLDSTVRTETIDDMPDEIGLKASEVLDVSLLDTPDSDLAPLLEQLRRSLDTMQGNHAQVEGISEAVRHANAQQYDAL</sequence>